<organism evidence="3 4">
    <name type="scientific">Bremerella cremea</name>
    <dbReference type="NCBI Taxonomy" id="1031537"/>
    <lineage>
        <taxon>Bacteria</taxon>
        <taxon>Pseudomonadati</taxon>
        <taxon>Planctomycetota</taxon>
        <taxon>Planctomycetia</taxon>
        <taxon>Pirellulales</taxon>
        <taxon>Pirellulaceae</taxon>
        <taxon>Bremerella</taxon>
    </lineage>
</organism>
<comment type="caution">
    <text evidence="3">The sequence shown here is derived from an EMBL/GenBank/DDBJ whole genome shotgun (WGS) entry which is preliminary data.</text>
</comment>
<feature type="region of interest" description="Disordered" evidence="1">
    <location>
        <begin position="89"/>
        <end position="182"/>
    </location>
</feature>
<accession>A0A368KJ59</accession>
<dbReference type="AlphaFoldDB" id="A0A368KJ59"/>
<keyword evidence="2" id="KW-0812">Transmembrane</keyword>
<evidence type="ECO:0000256" key="2">
    <source>
        <dbReference type="SAM" id="Phobius"/>
    </source>
</evidence>
<name>A0A368KJ59_9BACT</name>
<gene>
    <name evidence="3" type="ORF">DTL42_24505</name>
</gene>
<feature type="transmembrane region" description="Helical" evidence="2">
    <location>
        <begin position="365"/>
        <end position="386"/>
    </location>
</feature>
<keyword evidence="2" id="KW-0472">Membrane</keyword>
<dbReference type="OrthoDB" id="288818at2"/>
<feature type="compositionally biased region" description="Low complexity" evidence="1">
    <location>
        <begin position="133"/>
        <end position="145"/>
    </location>
</feature>
<feature type="transmembrane region" description="Helical" evidence="2">
    <location>
        <begin position="12"/>
        <end position="37"/>
    </location>
</feature>
<dbReference type="EMBL" id="QPEX01000046">
    <property type="protein sequence ID" value="RCS40539.1"/>
    <property type="molecule type" value="Genomic_DNA"/>
</dbReference>
<evidence type="ECO:0000313" key="3">
    <source>
        <dbReference type="EMBL" id="RCS40539.1"/>
    </source>
</evidence>
<keyword evidence="2" id="KW-1133">Transmembrane helix</keyword>
<proteinExistence type="predicted"/>
<evidence type="ECO:0000256" key="1">
    <source>
        <dbReference type="SAM" id="MobiDB-lite"/>
    </source>
</evidence>
<dbReference type="RefSeq" id="WP_114373289.1">
    <property type="nucleotide sequence ID" value="NZ_QPEX01000046.1"/>
</dbReference>
<dbReference type="Proteomes" id="UP000253562">
    <property type="component" value="Unassembled WGS sequence"/>
</dbReference>
<protein>
    <submittedName>
        <fullName evidence="3">Uncharacterized protein</fullName>
    </submittedName>
</protein>
<evidence type="ECO:0000313" key="4">
    <source>
        <dbReference type="Proteomes" id="UP000253562"/>
    </source>
</evidence>
<feature type="transmembrane region" description="Helical" evidence="2">
    <location>
        <begin position="43"/>
        <end position="68"/>
    </location>
</feature>
<sequence length="425" mass="45971">MVHSEPNMAFGILLVAVLGMLGLAALIAMVVGLILVATKGGRILLGVGAIALLGLVVVGGGLFTILGYRTTEVIPSSVTQVAEETLDTRAMPIRQIPLDKESTSENLKQGATTPPGPKPETTELQDATEEATKTPAEPTAPGTPARTLSAAPDYPFPDMRPPHFSRPFGPYGSGFQGGYASTDPHEEIRKLRDQAMSRMQEQLYGMPAASSAEEEATEESHPSFDLVEEAYSPMESTEEAPSIIPPGRPAWVEQEPQWEDDGTYLVAVSSGPFERGMDCRKMLQNETRIALRQFAGEYLDNSRAPEMLGSRLDDLQESVVVETYHEQLNASVGPMQQWHSLLKFDIPLQQKLNELWHAQQQVSRVVYIGAGFFALLGLLSIFYIGMSLTSEGSKVSPWLVSAGTVVALGGLLVAGVIFVKAFPML</sequence>
<reference evidence="3 4" key="1">
    <citation type="submission" date="2018-07" db="EMBL/GenBank/DDBJ databases">
        <title>Comparative genomes isolates from brazilian mangrove.</title>
        <authorList>
            <person name="De Araujo J.E."/>
            <person name="Taketani R.G."/>
            <person name="Silva M.C.P."/>
            <person name="Lourenco M.V."/>
            <person name="Oliveira V.M."/>
            <person name="Andreote F.D."/>
        </authorList>
    </citation>
    <scope>NUCLEOTIDE SEQUENCE [LARGE SCALE GENOMIC DNA]</scope>
    <source>
        <strain evidence="3 4">HEX PRIS-MGV</strain>
    </source>
</reference>
<feature type="transmembrane region" description="Helical" evidence="2">
    <location>
        <begin position="398"/>
        <end position="419"/>
    </location>
</feature>